<evidence type="ECO:0000256" key="2">
    <source>
        <dbReference type="ARBA" id="ARBA00022723"/>
    </source>
</evidence>
<evidence type="ECO:0000259" key="4">
    <source>
        <dbReference type="PROSITE" id="PS51891"/>
    </source>
</evidence>
<sequence>MSPLSNAFAFRGGCHCGQLRLAFSTALEPASMVPRACDCSFCRKHAAAYVSDPAGRLSVTLQSSDALRRYRQGSNTAEFLLCGRCGVLVAVVFEHHARIYGAVNARSLEGPTGFGSAVPASPQLLAADEKVARWSQLWIPDVELVTLGA</sequence>
<dbReference type="Proteomes" id="UP001549251">
    <property type="component" value="Unassembled WGS sequence"/>
</dbReference>
<dbReference type="SUPFAM" id="SSF51316">
    <property type="entry name" value="Mss4-like"/>
    <property type="match status" value="1"/>
</dbReference>
<dbReference type="InterPro" id="IPR006913">
    <property type="entry name" value="CENP-V/GFA"/>
</dbReference>
<comment type="similarity">
    <text evidence="1">Belongs to the Gfa family.</text>
</comment>
<dbReference type="PANTHER" id="PTHR28620">
    <property type="entry name" value="CENTROMERE PROTEIN V"/>
    <property type="match status" value="1"/>
</dbReference>
<feature type="domain" description="CENP-V/GFA" evidence="4">
    <location>
        <begin position="10"/>
        <end position="135"/>
    </location>
</feature>
<dbReference type="InterPro" id="IPR052355">
    <property type="entry name" value="CENP-V-like"/>
</dbReference>
<keyword evidence="6" id="KW-1185">Reference proteome</keyword>
<comment type="caution">
    <text evidence="5">The sequence shown here is derived from an EMBL/GenBank/DDBJ whole genome shotgun (WGS) entry which is preliminary data.</text>
</comment>
<keyword evidence="3" id="KW-0862">Zinc</keyword>
<dbReference type="Gene3D" id="2.170.150.70">
    <property type="match status" value="1"/>
</dbReference>
<evidence type="ECO:0000313" key="5">
    <source>
        <dbReference type="EMBL" id="MET4569456.1"/>
    </source>
</evidence>
<evidence type="ECO:0000256" key="3">
    <source>
        <dbReference type="ARBA" id="ARBA00022833"/>
    </source>
</evidence>
<gene>
    <name evidence="5" type="ORF">ABIE04_001783</name>
</gene>
<evidence type="ECO:0000256" key="1">
    <source>
        <dbReference type="ARBA" id="ARBA00005495"/>
    </source>
</evidence>
<accession>A0ABV2PWN3</accession>
<dbReference type="PROSITE" id="PS51891">
    <property type="entry name" value="CENP_V_GFA"/>
    <property type="match status" value="1"/>
</dbReference>
<dbReference type="PANTHER" id="PTHR28620:SF1">
    <property type="entry name" value="CENP-V_GFA DOMAIN-CONTAINING PROTEIN"/>
    <property type="match status" value="1"/>
</dbReference>
<organism evidence="5 6">
    <name type="scientific">Rhodanobacter soli</name>
    <dbReference type="NCBI Taxonomy" id="590609"/>
    <lineage>
        <taxon>Bacteria</taxon>
        <taxon>Pseudomonadati</taxon>
        <taxon>Pseudomonadota</taxon>
        <taxon>Gammaproteobacteria</taxon>
        <taxon>Lysobacterales</taxon>
        <taxon>Rhodanobacteraceae</taxon>
        <taxon>Rhodanobacter</taxon>
    </lineage>
</organism>
<dbReference type="InterPro" id="IPR011057">
    <property type="entry name" value="Mss4-like_sf"/>
</dbReference>
<keyword evidence="2" id="KW-0479">Metal-binding</keyword>
<name>A0ABV2PWN3_9GAMM</name>
<dbReference type="Pfam" id="PF04828">
    <property type="entry name" value="GFA"/>
    <property type="match status" value="1"/>
</dbReference>
<dbReference type="EMBL" id="JBEPSD010000001">
    <property type="protein sequence ID" value="MET4569456.1"/>
    <property type="molecule type" value="Genomic_DNA"/>
</dbReference>
<reference evidence="5 6" key="1">
    <citation type="submission" date="2024-06" db="EMBL/GenBank/DDBJ databases">
        <title>Sorghum-associated microbial communities from plants grown in Nebraska, USA.</title>
        <authorList>
            <person name="Schachtman D."/>
        </authorList>
    </citation>
    <scope>NUCLEOTIDE SEQUENCE [LARGE SCALE GENOMIC DNA]</scope>
    <source>
        <strain evidence="5 6">1757</strain>
    </source>
</reference>
<dbReference type="RefSeq" id="WP_354548873.1">
    <property type="nucleotide sequence ID" value="NZ_JBEPSD010000001.1"/>
</dbReference>
<protein>
    <recommendedName>
        <fullName evidence="4">CENP-V/GFA domain-containing protein</fullName>
    </recommendedName>
</protein>
<proteinExistence type="inferred from homology"/>
<evidence type="ECO:0000313" key="6">
    <source>
        <dbReference type="Proteomes" id="UP001549251"/>
    </source>
</evidence>